<accession>A0A7G5GYY8</accession>
<gene>
    <name evidence="1" type="ORF">H3H32_03735</name>
</gene>
<dbReference type="KEGG" id="sfol:H3H32_03735"/>
<protein>
    <submittedName>
        <fullName evidence="1">Uncharacterized protein</fullName>
    </submittedName>
</protein>
<name>A0A7G5GYY8_9BACT</name>
<proteinExistence type="predicted"/>
<dbReference type="EMBL" id="CP059732">
    <property type="protein sequence ID" value="QMW04080.1"/>
    <property type="molecule type" value="Genomic_DNA"/>
</dbReference>
<organism evidence="1 2">
    <name type="scientific">Spirosoma foliorum</name>
    <dbReference type="NCBI Taxonomy" id="2710596"/>
    <lineage>
        <taxon>Bacteria</taxon>
        <taxon>Pseudomonadati</taxon>
        <taxon>Bacteroidota</taxon>
        <taxon>Cytophagia</taxon>
        <taxon>Cytophagales</taxon>
        <taxon>Cytophagaceae</taxon>
        <taxon>Spirosoma</taxon>
    </lineage>
</organism>
<evidence type="ECO:0000313" key="1">
    <source>
        <dbReference type="EMBL" id="QMW04080.1"/>
    </source>
</evidence>
<dbReference type="RefSeq" id="WP_182461336.1">
    <property type="nucleotide sequence ID" value="NZ_CP059732.1"/>
</dbReference>
<dbReference type="Proteomes" id="UP000515369">
    <property type="component" value="Chromosome"/>
</dbReference>
<dbReference type="AlphaFoldDB" id="A0A7G5GYY8"/>
<reference evidence="1 2" key="1">
    <citation type="submission" date="2020-07" db="EMBL/GenBank/DDBJ databases">
        <title>Spirosoma foliorum sp. nov., isolated from the leaves on the Nejang mountain Korea, Republic of.</title>
        <authorList>
            <person name="Ho H."/>
            <person name="Lee Y.-J."/>
            <person name="Nurcahyanto D.-A."/>
            <person name="Kim S.-G."/>
        </authorList>
    </citation>
    <scope>NUCLEOTIDE SEQUENCE [LARGE SCALE GENOMIC DNA]</scope>
    <source>
        <strain evidence="1 2">PL0136</strain>
    </source>
</reference>
<evidence type="ECO:0000313" key="2">
    <source>
        <dbReference type="Proteomes" id="UP000515369"/>
    </source>
</evidence>
<keyword evidence="2" id="KW-1185">Reference proteome</keyword>
<sequence length="150" mass="16513">MNAIHNHISSEAITGLSRIGEHENFVITRDLNMVQQVRIITLDASSGLPITEQILADESLTSDQKKAALQRYADQIVTRQTDGSYVDFQGRVVPADYEGESISQRDFFQSITLGSLKQMGVAINDSTSVASLIYLLIQREIANIDSRGGL</sequence>